<dbReference type="AlphaFoldDB" id="A0A7Z2NWU9"/>
<sequence length="111" mass="11802">MAVNEITPAGPGAEAFARRLLKTTIAGARPLHFRPRDVDPLLRQIFAVSTAMEAAMSDAAAPTRAILQGCTEAIATLAFIATISNQGARHDWVRSSYAIASRRAVVGVRTV</sequence>
<organism evidence="1 2">
    <name type="scientific">Sphingomonas changnyeongensis</name>
    <dbReference type="NCBI Taxonomy" id="2698679"/>
    <lineage>
        <taxon>Bacteria</taxon>
        <taxon>Pseudomonadati</taxon>
        <taxon>Pseudomonadota</taxon>
        <taxon>Alphaproteobacteria</taxon>
        <taxon>Sphingomonadales</taxon>
        <taxon>Sphingomonadaceae</taxon>
        <taxon>Sphingomonas</taxon>
    </lineage>
</organism>
<name>A0A7Z2NWU9_9SPHN</name>
<reference evidence="1 2" key="1">
    <citation type="submission" date="2020-01" db="EMBL/GenBank/DDBJ databases">
        <title>Sphingomonas sp. C33 whole genome sequece.</title>
        <authorList>
            <person name="Park C."/>
        </authorList>
    </citation>
    <scope>NUCLEOTIDE SEQUENCE [LARGE SCALE GENOMIC DNA]</scope>
    <source>
        <strain evidence="1 2">C33</strain>
    </source>
</reference>
<proteinExistence type="predicted"/>
<dbReference type="KEGG" id="schy:GVO57_09375"/>
<evidence type="ECO:0000313" key="2">
    <source>
        <dbReference type="Proteomes" id="UP000464468"/>
    </source>
</evidence>
<dbReference type="RefSeq" id="WP_160592922.1">
    <property type="nucleotide sequence ID" value="NZ_CP047895.1"/>
</dbReference>
<accession>A0A7Z2NWU9</accession>
<protein>
    <submittedName>
        <fullName evidence="1">Uncharacterized protein</fullName>
    </submittedName>
</protein>
<gene>
    <name evidence="1" type="ORF">GVO57_09375</name>
</gene>
<evidence type="ECO:0000313" key="1">
    <source>
        <dbReference type="EMBL" id="QHL90992.1"/>
    </source>
</evidence>
<dbReference type="EMBL" id="CP047895">
    <property type="protein sequence ID" value="QHL90992.1"/>
    <property type="molecule type" value="Genomic_DNA"/>
</dbReference>
<keyword evidence="2" id="KW-1185">Reference proteome</keyword>
<dbReference type="Proteomes" id="UP000464468">
    <property type="component" value="Chromosome"/>
</dbReference>